<evidence type="ECO:0000256" key="1">
    <source>
        <dbReference type="ARBA" id="ARBA00001031"/>
    </source>
</evidence>
<dbReference type="InterPro" id="IPR047084">
    <property type="entry name" value="GFAT_N"/>
</dbReference>
<dbReference type="FunFam" id="3.40.50.10490:FF:000036">
    <property type="entry name" value="Glutamine-fructose-6-phosphate transaminase (Isomerizing), variant"/>
    <property type="match status" value="1"/>
</dbReference>
<dbReference type="SUPFAM" id="SSF53697">
    <property type="entry name" value="SIS domain"/>
    <property type="match status" value="1"/>
</dbReference>
<evidence type="ECO:0000256" key="2">
    <source>
        <dbReference type="ARBA" id="ARBA00012916"/>
    </source>
</evidence>
<dbReference type="Pfam" id="PF01380">
    <property type="entry name" value="SIS"/>
    <property type="match status" value="2"/>
</dbReference>
<keyword evidence="11" id="KW-1185">Reference proteome</keyword>
<dbReference type="InterPro" id="IPR005855">
    <property type="entry name" value="GFAT"/>
</dbReference>
<dbReference type="InterPro" id="IPR035466">
    <property type="entry name" value="GlmS/AgaS_SIS"/>
</dbReference>
<evidence type="ECO:0000313" key="11">
    <source>
        <dbReference type="Proteomes" id="UP000009168"/>
    </source>
</evidence>
<keyword evidence="7" id="KW-0315">Glutamine amidotransferase</keyword>
<dbReference type="Pfam" id="PF13522">
    <property type="entry name" value="GATase_6"/>
    <property type="match status" value="1"/>
</dbReference>
<dbReference type="InterPro" id="IPR029055">
    <property type="entry name" value="Ntn_hydrolases_N"/>
</dbReference>
<accession>Q22XS4</accession>
<dbReference type="NCBIfam" id="NF001484">
    <property type="entry name" value="PRK00331.1"/>
    <property type="match status" value="1"/>
</dbReference>
<reference evidence="11" key="1">
    <citation type="journal article" date="2006" name="PLoS Biol.">
        <title>Macronuclear genome sequence of the ciliate Tetrahymena thermophila, a model eukaryote.</title>
        <authorList>
            <person name="Eisen J.A."/>
            <person name="Coyne R.S."/>
            <person name="Wu M."/>
            <person name="Wu D."/>
            <person name="Thiagarajan M."/>
            <person name="Wortman J.R."/>
            <person name="Badger J.H."/>
            <person name="Ren Q."/>
            <person name="Amedeo P."/>
            <person name="Jones K.M."/>
            <person name="Tallon L.J."/>
            <person name="Delcher A.L."/>
            <person name="Salzberg S.L."/>
            <person name="Silva J.C."/>
            <person name="Haas B.J."/>
            <person name="Majoros W.H."/>
            <person name="Farzad M."/>
            <person name="Carlton J.M."/>
            <person name="Smith R.K. Jr."/>
            <person name="Garg J."/>
            <person name="Pearlman R.E."/>
            <person name="Karrer K.M."/>
            <person name="Sun L."/>
            <person name="Manning G."/>
            <person name="Elde N.C."/>
            <person name="Turkewitz A.P."/>
            <person name="Asai D.J."/>
            <person name="Wilkes D.E."/>
            <person name="Wang Y."/>
            <person name="Cai H."/>
            <person name="Collins K."/>
            <person name="Stewart B.A."/>
            <person name="Lee S.R."/>
            <person name="Wilamowska K."/>
            <person name="Weinberg Z."/>
            <person name="Ruzzo W.L."/>
            <person name="Wloga D."/>
            <person name="Gaertig J."/>
            <person name="Frankel J."/>
            <person name="Tsao C.-C."/>
            <person name="Gorovsky M.A."/>
            <person name="Keeling P.J."/>
            <person name="Waller R.F."/>
            <person name="Patron N.J."/>
            <person name="Cherry J.M."/>
            <person name="Stover N.A."/>
            <person name="Krieger C.J."/>
            <person name="del Toro C."/>
            <person name="Ryder H.F."/>
            <person name="Williamson S.C."/>
            <person name="Barbeau R.A."/>
            <person name="Hamilton E.P."/>
            <person name="Orias E."/>
        </authorList>
    </citation>
    <scope>NUCLEOTIDE SEQUENCE [LARGE SCALE GENOMIC DNA]</scope>
    <source>
        <strain evidence="11">SB210</strain>
    </source>
</reference>
<dbReference type="OrthoDB" id="15235at2759"/>
<dbReference type="GO" id="GO:0006002">
    <property type="term" value="P:fructose 6-phosphate metabolic process"/>
    <property type="evidence" value="ECO:0007669"/>
    <property type="project" value="TreeGrafter"/>
</dbReference>
<keyword evidence="6" id="KW-0677">Repeat</keyword>
<dbReference type="GO" id="GO:0006487">
    <property type="term" value="P:protein N-linked glycosylation"/>
    <property type="evidence" value="ECO:0007669"/>
    <property type="project" value="TreeGrafter"/>
</dbReference>
<comment type="catalytic activity">
    <reaction evidence="1">
        <text>D-fructose 6-phosphate + L-glutamine = D-glucosamine 6-phosphate + L-glutamate</text>
        <dbReference type="Rhea" id="RHEA:13237"/>
        <dbReference type="ChEBI" id="CHEBI:29985"/>
        <dbReference type="ChEBI" id="CHEBI:58359"/>
        <dbReference type="ChEBI" id="CHEBI:58725"/>
        <dbReference type="ChEBI" id="CHEBI:61527"/>
        <dbReference type="EC" id="2.6.1.16"/>
    </reaction>
</comment>
<dbReference type="CDD" id="cd05009">
    <property type="entry name" value="SIS_GlmS_GlmD_2"/>
    <property type="match status" value="1"/>
</dbReference>
<feature type="domain" description="SIS" evidence="9">
    <location>
        <begin position="479"/>
        <end position="623"/>
    </location>
</feature>
<evidence type="ECO:0000256" key="3">
    <source>
        <dbReference type="ARBA" id="ARBA00016090"/>
    </source>
</evidence>
<dbReference type="AlphaFoldDB" id="Q22XS4"/>
<dbReference type="GeneID" id="7834291"/>
<dbReference type="InterPro" id="IPR001347">
    <property type="entry name" value="SIS_dom"/>
</dbReference>
<dbReference type="SUPFAM" id="SSF56235">
    <property type="entry name" value="N-terminal nucleophile aminohydrolases (Ntn hydrolases)"/>
    <property type="match status" value="1"/>
</dbReference>
<dbReference type="PANTHER" id="PTHR10937:SF0">
    <property type="entry name" value="GLUTAMINE--FRUCTOSE-6-PHOSPHATE TRANSAMINASE (ISOMERIZING)"/>
    <property type="match status" value="1"/>
</dbReference>
<dbReference type="GO" id="GO:0097367">
    <property type="term" value="F:carbohydrate derivative binding"/>
    <property type="evidence" value="ECO:0007669"/>
    <property type="project" value="InterPro"/>
</dbReference>
<dbReference type="EC" id="2.6.1.16" evidence="2"/>
<dbReference type="MEROPS" id="C44.A08"/>
<keyword evidence="5" id="KW-0808">Transferase</keyword>
<dbReference type="NCBIfam" id="TIGR01135">
    <property type="entry name" value="glmS"/>
    <property type="match status" value="1"/>
</dbReference>
<dbReference type="eggNOG" id="KOG1268">
    <property type="taxonomic scope" value="Eukaryota"/>
</dbReference>
<evidence type="ECO:0000256" key="7">
    <source>
        <dbReference type="ARBA" id="ARBA00022962"/>
    </source>
</evidence>
<dbReference type="STRING" id="312017.Q22XS4"/>
<dbReference type="GO" id="GO:0006047">
    <property type="term" value="P:UDP-N-acetylglucosamine metabolic process"/>
    <property type="evidence" value="ECO:0007669"/>
    <property type="project" value="TreeGrafter"/>
</dbReference>
<protein>
    <recommendedName>
        <fullName evidence="3">Glutamine--fructose-6-phosphate aminotransferase [isomerizing]</fullName>
        <ecNumber evidence="2">2.6.1.16</ecNumber>
    </recommendedName>
</protein>
<evidence type="ECO:0000256" key="6">
    <source>
        <dbReference type="ARBA" id="ARBA00022737"/>
    </source>
</evidence>
<dbReference type="EMBL" id="GG662802">
    <property type="protein sequence ID" value="EAR90097.2"/>
    <property type="molecule type" value="Genomic_DNA"/>
</dbReference>
<dbReference type="CDD" id="cd05008">
    <property type="entry name" value="SIS_GlmS_GlmD_1"/>
    <property type="match status" value="1"/>
</dbReference>
<dbReference type="KEGG" id="tet:TTHERM_01005220"/>
<evidence type="ECO:0000313" key="10">
    <source>
        <dbReference type="EMBL" id="EAR90097.2"/>
    </source>
</evidence>
<dbReference type="Proteomes" id="UP000009168">
    <property type="component" value="Unassembled WGS sequence"/>
</dbReference>
<dbReference type="Gene3D" id="3.40.50.10490">
    <property type="entry name" value="Glucose-6-phosphate isomerase like protein, domain 1"/>
    <property type="match status" value="2"/>
</dbReference>
<dbReference type="CDD" id="cd00714">
    <property type="entry name" value="GFAT"/>
    <property type="match status" value="1"/>
</dbReference>
<dbReference type="InterPro" id="IPR035490">
    <property type="entry name" value="GlmS/FrlB_SIS"/>
</dbReference>
<dbReference type="GO" id="GO:0004360">
    <property type="term" value="F:glutamine-fructose-6-phosphate transaminase (isomerizing) activity"/>
    <property type="evidence" value="ECO:0007669"/>
    <property type="project" value="UniProtKB-EC"/>
</dbReference>
<dbReference type="InterPro" id="IPR046348">
    <property type="entry name" value="SIS_dom_sf"/>
</dbReference>
<evidence type="ECO:0000259" key="8">
    <source>
        <dbReference type="PROSITE" id="PS51278"/>
    </source>
</evidence>
<dbReference type="InParanoid" id="Q22XS4"/>
<dbReference type="PROSITE" id="PS51278">
    <property type="entry name" value="GATASE_TYPE_2"/>
    <property type="match status" value="1"/>
</dbReference>
<proteinExistence type="predicted"/>
<feature type="domain" description="SIS" evidence="9">
    <location>
        <begin position="301"/>
        <end position="440"/>
    </location>
</feature>
<dbReference type="Gene3D" id="3.60.20.10">
    <property type="entry name" value="Glutamine Phosphoribosylpyrophosphate, subunit 1, domain 1"/>
    <property type="match status" value="1"/>
</dbReference>
<organism evidence="10 11">
    <name type="scientific">Tetrahymena thermophila (strain SB210)</name>
    <dbReference type="NCBI Taxonomy" id="312017"/>
    <lineage>
        <taxon>Eukaryota</taxon>
        <taxon>Sar</taxon>
        <taxon>Alveolata</taxon>
        <taxon>Ciliophora</taxon>
        <taxon>Intramacronucleata</taxon>
        <taxon>Oligohymenophorea</taxon>
        <taxon>Hymenostomatida</taxon>
        <taxon>Tetrahymenina</taxon>
        <taxon>Tetrahymenidae</taxon>
        <taxon>Tetrahymena</taxon>
    </lineage>
</organism>
<evidence type="ECO:0000256" key="5">
    <source>
        <dbReference type="ARBA" id="ARBA00022679"/>
    </source>
</evidence>
<sequence length="633" mass="70132">MCGIIGVLTQKTDAEVAVLEGIELLQNRGYDSAGIASIKAGETEFTLTKLASDSIKKIDCIDVLKEVIPQKHKNSYIGIGHTRWATCGGKTDQNAHPHFDQDQRIMLCHNGTLDNFTDIRSELISQGIKLSSETDSELIAQLIALELKSDESLTTFKAVRRVIQNKLQGQWGLVIIDKCNPESLIVARNGSPILVGIATDSIYVASEKIAFEKYTSNYILLQDGELMEFNLKNMSEFYKNNKDRIQVIKEKNEVQIAPKSPYKHFFEQEIFEQPETLLKTFSNGARLLQENRPKLGGLEPYQKDIANVKNMVIVACGSSYYAGVYANNFFKKLKCFNSCQVIEASEFTVYDLPDEDGGMICISQSGETADVRHCLQLAQEKGLFTIGVVNTVGSQIATSVNCGVYVHCGREVAVAATKSFTSQCVSLIMIAAWISSVKEEQNKTHLHDRVRPLLIQSLRSIPTHVGITLYQVKEQVKPIAQHLASHDHIIILGKGSCSSIAKEGALKLKELTYIHAEAFSAGELKHGPLALINCEKPKSTAVILIILDDEYYHDMSLALSEVHSRGAYTIVITNCLKKLAVDKVDASIQIEQKDMLSSLMCVLPLQLLTYEICTVLETNPDKPRNLAKCVTVK</sequence>
<name>Q22XS4_TETTS</name>
<dbReference type="PANTHER" id="PTHR10937">
    <property type="entry name" value="GLUCOSAMINE--FRUCTOSE-6-PHOSPHATE AMINOTRANSFERASE, ISOMERIZING"/>
    <property type="match status" value="1"/>
</dbReference>
<dbReference type="FunCoup" id="Q22XS4">
    <property type="interactions" value="143"/>
</dbReference>
<dbReference type="HOGENOM" id="CLU_012520_7_0_1"/>
<evidence type="ECO:0000259" key="9">
    <source>
        <dbReference type="PROSITE" id="PS51464"/>
    </source>
</evidence>
<feature type="domain" description="Glutamine amidotransferase type-2" evidence="8">
    <location>
        <begin position="2"/>
        <end position="232"/>
    </location>
</feature>
<dbReference type="InterPro" id="IPR017932">
    <property type="entry name" value="GATase_2_dom"/>
</dbReference>
<dbReference type="FunFam" id="3.60.20.10:FF:000006">
    <property type="entry name" value="Glutamine--fructose-6-phosphate aminotransferase [isomerizing]"/>
    <property type="match status" value="1"/>
</dbReference>
<gene>
    <name evidence="10" type="ORF">TTHERM_01005220</name>
</gene>
<dbReference type="PROSITE" id="PS51464">
    <property type="entry name" value="SIS"/>
    <property type="match status" value="2"/>
</dbReference>
<evidence type="ECO:0000256" key="4">
    <source>
        <dbReference type="ARBA" id="ARBA00022576"/>
    </source>
</evidence>
<dbReference type="RefSeq" id="XP_001010342.2">
    <property type="nucleotide sequence ID" value="XM_001010342.2"/>
</dbReference>
<keyword evidence="4 10" id="KW-0032">Aminotransferase</keyword>